<dbReference type="InParanoid" id="K5WVQ5"/>
<dbReference type="Proteomes" id="UP000008493">
    <property type="component" value="Unassembled WGS sequence"/>
</dbReference>
<accession>K5WVQ5</accession>
<dbReference type="CDD" id="cd18186">
    <property type="entry name" value="BTB_POZ_ZBTB_KLHL-like"/>
    <property type="match status" value="1"/>
</dbReference>
<dbReference type="OMA" id="NCVIRVQ"/>
<dbReference type="Gene3D" id="3.30.710.10">
    <property type="entry name" value="Potassium Channel Kv1.1, Chain A"/>
    <property type="match status" value="1"/>
</dbReference>
<gene>
    <name evidence="3" type="ORF">AGABI1DRAFT_128708</name>
</gene>
<evidence type="ECO:0000313" key="3">
    <source>
        <dbReference type="EMBL" id="EKM79561.1"/>
    </source>
</evidence>
<feature type="region of interest" description="Disordered" evidence="1">
    <location>
        <begin position="1"/>
        <end position="36"/>
    </location>
</feature>
<dbReference type="InterPro" id="IPR011333">
    <property type="entry name" value="SKP1/BTB/POZ_sf"/>
</dbReference>
<keyword evidence="4" id="KW-1185">Reference proteome</keyword>
<proteinExistence type="predicted"/>
<protein>
    <recommendedName>
        <fullName evidence="2">BTB domain-containing protein</fullName>
    </recommendedName>
</protein>
<evidence type="ECO:0000256" key="1">
    <source>
        <dbReference type="SAM" id="MobiDB-lite"/>
    </source>
</evidence>
<evidence type="ECO:0000259" key="2">
    <source>
        <dbReference type="PROSITE" id="PS50097"/>
    </source>
</evidence>
<dbReference type="OrthoDB" id="3157337at2759"/>
<feature type="compositionally biased region" description="Basic and acidic residues" evidence="1">
    <location>
        <begin position="18"/>
        <end position="28"/>
    </location>
</feature>
<dbReference type="InterPro" id="IPR000210">
    <property type="entry name" value="BTB/POZ_dom"/>
</dbReference>
<reference evidence="4" key="1">
    <citation type="journal article" date="2012" name="Proc. Natl. Acad. Sci. U.S.A.">
        <title>Genome sequence of the button mushroom Agaricus bisporus reveals mechanisms governing adaptation to a humic-rich ecological niche.</title>
        <authorList>
            <person name="Morin E."/>
            <person name="Kohler A."/>
            <person name="Baker A.R."/>
            <person name="Foulongne-Oriol M."/>
            <person name="Lombard V."/>
            <person name="Nagy L.G."/>
            <person name="Ohm R.A."/>
            <person name="Patyshakuliyeva A."/>
            <person name="Brun A."/>
            <person name="Aerts A.L."/>
            <person name="Bailey A.M."/>
            <person name="Billette C."/>
            <person name="Coutinho P.M."/>
            <person name="Deakin G."/>
            <person name="Doddapaneni H."/>
            <person name="Floudas D."/>
            <person name="Grimwood J."/>
            <person name="Hilden K."/>
            <person name="Kuees U."/>
            <person name="LaButti K.M."/>
            <person name="Lapidus A."/>
            <person name="Lindquist E.A."/>
            <person name="Lucas S.M."/>
            <person name="Murat C."/>
            <person name="Riley R.W."/>
            <person name="Salamov A.A."/>
            <person name="Schmutz J."/>
            <person name="Subramanian V."/>
            <person name="Woesten H.A.B."/>
            <person name="Xu J."/>
            <person name="Eastwood D.C."/>
            <person name="Foster G.D."/>
            <person name="Sonnenberg A.S."/>
            <person name="Cullen D."/>
            <person name="de Vries R.P."/>
            <person name="Lundell T."/>
            <person name="Hibbett D.S."/>
            <person name="Henrissat B."/>
            <person name="Burton K.S."/>
            <person name="Kerrigan R.W."/>
            <person name="Challen M.P."/>
            <person name="Grigoriev I.V."/>
            <person name="Martin F."/>
        </authorList>
    </citation>
    <scope>NUCLEOTIDE SEQUENCE [LARGE SCALE GENOMIC DNA]</scope>
    <source>
        <strain evidence="4">JB137-S8 / ATCC MYA-4627 / FGSC 10392</strain>
    </source>
</reference>
<dbReference type="PROSITE" id="PS50097">
    <property type="entry name" value="BTB"/>
    <property type="match status" value="1"/>
</dbReference>
<sequence length="270" mass="31220">MPSSESSASSMAVVPDSSDPRPTHDDLVSKSVTNPTPSSVIRDEDYYWCDGNCVIRVQDRLFKIHRYLLDRDSEFFRTLFTLPQSKSSDDENQEFIGQGMEGQSDENPIVCQDSVEDLKALFWALYARPKEIAAQEDWKTMDMANLLRVIFIAHKYEFESLRDWSLSVVGKNSLSNASRFVDSCGGWNLNVERLLIICHERQQYTLSKNIKEYWLKQIGKPNEDWLVRLRTFKAALDFAEKYPYSRTFHGKAYYIYLQTCNVFDGTPGVE</sequence>
<dbReference type="KEGG" id="abp:AGABI1DRAFT128708"/>
<dbReference type="EMBL" id="JH971390">
    <property type="protein sequence ID" value="EKM79561.1"/>
    <property type="molecule type" value="Genomic_DNA"/>
</dbReference>
<dbReference type="SUPFAM" id="SSF54695">
    <property type="entry name" value="POZ domain"/>
    <property type="match status" value="1"/>
</dbReference>
<dbReference type="GeneID" id="18826871"/>
<name>K5WVQ5_AGABU</name>
<dbReference type="RefSeq" id="XP_007330188.1">
    <property type="nucleotide sequence ID" value="XM_007330126.1"/>
</dbReference>
<evidence type="ECO:0000313" key="4">
    <source>
        <dbReference type="Proteomes" id="UP000008493"/>
    </source>
</evidence>
<feature type="domain" description="BTB" evidence="2">
    <location>
        <begin position="51"/>
        <end position="134"/>
    </location>
</feature>
<feature type="compositionally biased region" description="Low complexity" evidence="1">
    <location>
        <begin position="1"/>
        <end position="15"/>
    </location>
</feature>
<organism evidence="3 4">
    <name type="scientific">Agaricus bisporus var. burnettii (strain JB137-S8 / ATCC MYA-4627 / FGSC 10392)</name>
    <name type="common">White button mushroom</name>
    <dbReference type="NCBI Taxonomy" id="597362"/>
    <lineage>
        <taxon>Eukaryota</taxon>
        <taxon>Fungi</taxon>
        <taxon>Dikarya</taxon>
        <taxon>Basidiomycota</taxon>
        <taxon>Agaricomycotina</taxon>
        <taxon>Agaricomycetes</taxon>
        <taxon>Agaricomycetidae</taxon>
        <taxon>Agaricales</taxon>
        <taxon>Agaricineae</taxon>
        <taxon>Agaricaceae</taxon>
        <taxon>Agaricus</taxon>
    </lineage>
</organism>
<dbReference type="HOGENOM" id="CLU_040061_2_0_1"/>
<dbReference type="AlphaFoldDB" id="K5WVQ5"/>
<dbReference type="Pfam" id="PF00651">
    <property type="entry name" value="BTB"/>
    <property type="match status" value="1"/>
</dbReference>